<dbReference type="InterPro" id="IPR000719">
    <property type="entry name" value="Prot_kinase_dom"/>
</dbReference>
<dbReference type="InterPro" id="IPR011009">
    <property type="entry name" value="Kinase-like_dom_sf"/>
</dbReference>
<keyword evidence="3" id="KW-1185">Reference proteome</keyword>
<dbReference type="PROSITE" id="PS50011">
    <property type="entry name" value="PROTEIN_KINASE_DOM"/>
    <property type="match status" value="1"/>
</dbReference>
<protein>
    <recommendedName>
        <fullName evidence="1">Protein kinase domain-containing protein</fullName>
    </recommendedName>
</protein>
<dbReference type="Gene3D" id="1.10.510.10">
    <property type="entry name" value="Transferase(Phosphotransferase) domain 1"/>
    <property type="match status" value="1"/>
</dbReference>
<evidence type="ECO:0000313" key="3">
    <source>
        <dbReference type="Proteomes" id="UP001524547"/>
    </source>
</evidence>
<evidence type="ECO:0000313" key="2">
    <source>
        <dbReference type="EMBL" id="MCQ8240765.1"/>
    </source>
</evidence>
<organism evidence="2 3">
    <name type="scientific">Rhizosaccharibacter radicis</name>
    <dbReference type="NCBI Taxonomy" id="2782605"/>
    <lineage>
        <taxon>Bacteria</taxon>
        <taxon>Pseudomonadati</taxon>
        <taxon>Pseudomonadota</taxon>
        <taxon>Alphaproteobacteria</taxon>
        <taxon>Acetobacterales</taxon>
        <taxon>Acetobacteraceae</taxon>
        <taxon>Rhizosaccharibacter</taxon>
    </lineage>
</organism>
<dbReference type="EMBL" id="JAMZEJ010000004">
    <property type="protein sequence ID" value="MCQ8240765.1"/>
    <property type="molecule type" value="Genomic_DNA"/>
</dbReference>
<name>A0ABT1VZF8_9PROT</name>
<dbReference type="SUPFAM" id="SSF56112">
    <property type="entry name" value="Protein kinase-like (PK-like)"/>
    <property type="match status" value="1"/>
</dbReference>
<dbReference type="RefSeq" id="WP_422919501.1">
    <property type="nucleotide sequence ID" value="NZ_JAMZEJ010000004.1"/>
</dbReference>
<evidence type="ECO:0000259" key="1">
    <source>
        <dbReference type="PROSITE" id="PS50011"/>
    </source>
</evidence>
<sequence>MARQQQETADGGILVGNHHRVLPSGASVAFAGLDAWPALPAVAGGEGDGRRLLAVRTLRHAPPSRSLPSFIELMHPTLLAPQAFGGASGHFWVVCEAPPGPSLAEQLAETGPWPEQMVSERLLKPVAQALQRLHMLGLTHRGIRLSNLFLGENGRLLLGPGCLAPPAFFQPARSESPYVGLCDPEARGAGIAADDVYALGVAALELFLGRELLAGLDDGAVVDRKFEQGSLAALAGDEALPLRLTGLLRGMLSHDPRARPTVDALAANGLQSVRIRATRLPAVASRPLQLGASTIRSAAELARHLSRDLEVGLAQIRHPAVTGWIRRGLEQPDLAHRLDELLAGSDARPDPATTARLLAMLDPLAPLFWQKRWLWPDALPGCLAIATSKPGQLAAALPLLELLSSGVTRSWGEAVDRAEPPRIEELRRRLDDRRMPRANADRLRILAYLANPYLACSSPRTAGVHVFEPVALLLFLDAQEAGGDAELLDDDMRALLLARMPFLMAIRETGTVRDIAVLAAVQAERNQKQLRGLAALLLPWAHVVLAEWPGAARRGARQALLQAAAEAGDLEAMLAAIRDETALEADRAAQAAAIATIAALKASREQLGTAGDGGPQMREMANDLAQGVAVLALMLSLVMRVLG</sequence>
<gene>
    <name evidence="2" type="ORF">NFI88_07920</name>
</gene>
<feature type="domain" description="Protein kinase" evidence="1">
    <location>
        <begin position="1"/>
        <end position="275"/>
    </location>
</feature>
<reference evidence="2 3" key="1">
    <citation type="submission" date="2022-06" db="EMBL/GenBank/DDBJ databases">
        <title>Rhizosaccharibacter gen. nov. sp. nov. KSS12, endophytic bacteria isolated from sugarcane.</title>
        <authorList>
            <person name="Pitiwittayakul N."/>
        </authorList>
    </citation>
    <scope>NUCLEOTIDE SEQUENCE [LARGE SCALE GENOMIC DNA]</scope>
    <source>
        <strain evidence="2 3">KSS12</strain>
    </source>
</reference>
<dbReference type="Proteomes" id="UP001524547">
    <property type="component" value="Unassembled WGS sequence"/>
</dbReference>
<accession>A0ABT1VZF8</accession>
<dbReference type="SMART" id="SM00220">
    <property type="entry name" value="S_TKc"/>
    <property type="match status" value="1"/>
</dbReference>
<proteinExistence type="predicted"/>
<comment type="caution">
    <text evidence="2">The sequence shown here is derived from an EMBL/GenBank/DDBJ whole genome shotgun (WGS) entry which is preliminary data.</text>
</comment>